<feature type="non-terminal residue" evidence="1">
    <location>
        <position position="723"/>
    </location>
</feature>
<organism evidence="1 2">
    <name type="scientific">Jimgerdemannia flammicorona</name>
    <dbReference type="NCBI Taxonomy" id="994334"/>
    <lineage>
        <taxon>Eukaryota</taxon>
        <taxon>Fungi</taxon>
        <taxon>Fungi incertae sedis</taxon>
        <taxon>Mucoromycota</taxon>
        <taxon>Mucoromycotina</taxon>
        <taxon>Endogonomycetes</taxon>
        <taxon>Endogonales</taxon>
        <taxon>Endogonaceae</taxon>
        <taxon>Jimgerdemannia</taxon>
    </lineage>
</organism>
<evidence type="ECO:0000313" key="1">
    <source>
        <dbReference type="EMBL" id="RUS27996.1"/>
    </source>
</evidence>
<sequence length="723" mass="82504">MDMGEVENFQKNLLGRFYRPLPPGKIETHVNLVMLGHVLPDMEPTTGPNHGTKRSFSEIVKEDIKIMTGKRTVAIVARSGSGKTATVIHLAKEHFVIYVVCESPYSRTPDFNDTNFRRLAKEVEGLSYCLQAPFQVGDDTQKYMDDIRKYDSQLKLLASERVELEFLARQLFLELLFRKYPQITPEEFFREQINKGSITIGKLVGNLREYDPQTIHNMLIHVGNNLQTFLNGRALVIALDEAHIAETDIMHDKLILPWAITHKVNFLERNGTIRSDLRRGFLTPLCATLSEMCATLVVLGTSLTLMYANHVYSAISKPDDRFAKVTSFPSCDELQVELLLGKIIDISDCEIPPEKKRRLRGRFRFTTSIVNEITKGVHDDSQSKQEILDEAIDSSIKNSKNQIRSNVHKLLLSDKAGMIKHLFSRMVIADKLKSGKVAFAQLEKFDFVNYALCALRKDNDDYHWVTDEPIVVEVMEEELKWSGADHDYLEYLEQFNPILTNLGATSSTRVQPFELLVYRSLKRFNGYLLKDLPFLKDIENLPEWCKNTTLNVTKVGTAIELGYDNDNAQSDLEYLKESPPGQLLIPTNVTRPDGVSFFDHQYGLTLAIKLYSTPFSKDVHLSNKRSSDLRQCFIKGDGEPNPALGRIRKQFEGSGILKRLKGVLRIHLEFPRVQGGTPKSYVDGEDVLVYIDISNMDTFFDENIGDHPENIRTLKNMIRYIQR</sequence>
<gene>
    <name evidence="1" type="ORF">BC938DRAFT_482479</name>
</gene>
<proteinExistence type="predicted"/>
<evidence type="ECO:0000313" key="2">
    <source>
        <dbReference type="Proteomes" id="UP000274822"/>
    </source>
</evidence>
<dbReference type="InterPro" id="IPR027417">
    <property type="entry name" value="P-loop_NTPase"/>
</dbReference>
<protein>
    <submittedName>
        <fullName evidence="1">Uncharacterized protein</fullName>
    </submittedName>
</protein>
<reference evidence="1 2" key="1">
    <citation type="journal article" date="2018" name="New Phytol.">
        <title>Phylogenomics of Endogonaceae and evolution of mycorrhizas within Mucoromycota.</title>
        <authorList>
            <person name="Chang Y."/>
            <person name="Desiro A."/>
            <person name="Na H."/>
            <person name="Sandor L."/>
            <person name="Lipzen A."/>
            <person name="Clum A."/>
            <person name="Barry K."/>
            <person name="Grigoriev I.V."/>
            <person name="Martin F.M."/>
            <person name="Stajich J.E."/>
            <person name="Smith M.E."/>
            <person name="Bonito G."/>
            <person name="Spatafora J.W."/>
        </authorList>
    </citation>
    <scope>NUCLEOTIDE SEQUENCE [LARGE SCALE GENOMIC DNA]</scope>
    <source>
        <strain evidence="1 2">AD002</strain>
    </source>
</reference>
<name>A0A433QDV1_9FUNG</name>
<dbReference type="AlphaFoldDB" id="A0A433QDV1"/>
<accession>A0A433QDV1</accession>
<dbReference type="Proteomes" id="UP000274822">
    <property type="component" value="Unassembled WGS sequence"/>
</dbReference>
<keyword evidence="2" id="KW-1185">Reference proteome</keyword>
<comment type="caution">
    <text evidence="1">The sequence shown here is derived from an EMBL/GenBank/DDBJ whole genome shotgun (WGS) entry which is preliminary data.</text>
</comment>
<dbReference type="EMBL" id="RBNJ01007350">
    <property type="protein sequence ID" value="RUS27996.1"/>
    <property type="molecule type" value="Genomic_DNA"/>
</dbReference>
<dbReference type="SUPFAM" id="SSF52540">
    <property type="entry name" value="P-loop containing nucleoside triphosphate hydrolases"/>
    <property type="match status" value="1"/>
</dbReference>